<proteinExistence type="predicted"/>
<evidence type="ECO:0000256" key="3">
    <source>
        <dbReference type="ARBA" id="ARBA00022679"/>
    </source>
</evidence>
<keyword evidence="2" id="KW-0723">Serine/threonine-protein kinase</keyword>
<dbReference type="GO" id="GO:0005524">
    <property type="term" value="F:ATP binding"/>
    <property type="evidence" value="ECO:0007669"/>
    <property type="project" value="UniProtKB-KW"/>
</dbReference>
<dbReference type="PANTHER" id="PTHR43895:SF91">
    <property type="entry name" value="CBL-INTERACTING SERINE_THREONINE-PROTEIN KINASE 6"/>
    <property type="match status" value="1"/>
</dbReference>
<reference evidence="9" key="1">
    <citation type="journal article" date="2016" name="Nat. Genet.">
        <title>The genome sequences of Arachis duranensis and Arachis ipaensis, the diploid ancestors of cultivated peanut.</title>
        <authorList>
            <person name="Bertioli D.J."/>
            <person name="Cannon S.B."/>
            <person name="Froenicke L."/>
            <person name="Huang G."/>
            <person name="Farmer A.D."/>
            <person name="Cannon E.K."/>
            <person name="Liu X."/>
            <person name="Gao D."/>
            <person name="Clevenger J."/>
            <person name="Dash S."/>
            <person name="Ren L."/>
            <person name="Moretzsohn M.C."/>
            <person name="Shirasawa K."/>
            <person name="Huang W."/>
            <person name="Vidigal B."/>
            <person name="Abernathy B."/>
            <person name="Chu Y."/>
            <person name="Niederhuth C.E."/>
            <person name="Umale P."/>
            <person name="Araujo A.C."/>
            <person name="Kozik A."/>
            <person name="Kim K.D."/>
            <person name="Burow M.D."/>
            <person name="Varshney R.K."/>
            <person name="Wang X."/>
            <person name="Zhang X."/>
            <person name="Barkley N."/>
            <person name="Guimaraes P.M."/>
            <person name="Isobe S."/>
            <person name="Guo B."/>
            <person name="Liao B."/>
            <person name="Stalker H.T."/>
            <person name="Schmitz R.J."/>
            <person name="Scheffler B.E."/>
            <person name="Leal-Bertioli S.C."/>
            <person name="Xun X."/>
            <person name="Jackson S.A."/>
            <person name="Michelmore R."/>
            <person name="Ozias-Akins P."/>
        </authorList>
    </citation>
    <scope>NUCLEOTIDE SEQUENCE [LARGE SCALE GENOMIC DNA]</scope>
    <source>
        <strain evidence="9">cv. V14167</strain>
    </source>
</reference>
<dbReference type="Pfam" id="PF03822">
    <property type="entry name" value="NAF"/>
    <property type="match status" value="1"/>
</dbReference>
<reference evidence="10" key="2">
    <citation type="submission" date="2025-08" db="UniProtKB">
        <authorList>
            <consortium name="RefSeq"/>
        </authorList>
    </citation>
    <scope>IDENTIFICATION</scope>
    <source>
        <tissue evidence="10">Whole plant</tissue>
    </source>
</reference>
<feature type="compositionally biased region" description="Basic and acidic residues" evidence="7">
    <location>
        <begin position="174"/>
        <end position="186"/>
    </location>
</feature>
<dbReference type="GO" id="GO:0007165">
    <property type="term" value="P:signal transduction"/>
    <property type="evidence" value="ECO:0007669"/>
    <property type="project" value="InterPro"/>
</dbReference>
<evidence type="ECO:0000256" key="1">
    <source>
        <dbReference type="ARBA" id="ARBA00012513"/>
    </source>
</evidence>
<evidence type="ECO:0000256" key="7">
    <source>
        <dbReference type="SAM" id="MobiDB-lite"/>
    </source>
</evidence>
<accession>A0A9C6WG18</accession>
<keyword evidence="6" id="KW-0067">ATP-binding</keyword>
<organism evidence="9 10">
    <name type="scientific">Arachis duranensis</name>
    <name type="common">Wild peanut</name>
    <dbReference type="NCBI Taxonomy" id="130453"/>
    <lineage>
        <taxon>Eukaryota</taxon>
        <taxon>Viridiplantae</taxon>
        <taxon>Streptophyta</taxon>
        <taxon>Embryophyta</taxon>
        <taxon>Tracheophyta</taxon>
        <taxon>Spermatophyta</taxon>
        <taxon>Magnoliopsida</taxon>
        <taxon>eudicotyledons</taxon>
        <taxon>Gunneridae</taxon>
        <taxon>Pentapetalae</taxon>
        <taxon>rosids</taxon>
        <taxon>fabids</taxon>
        <taxon>Fabales</taxon>
        <taxon>Fabaceae</taxon>
        <taxon>Papilionoideae</taxon>
        <taxon>50 kb inversion clade</taxon>
        <taxon>dalbergioids sensu lato</taxon>
        <taxon>Dalbergieae</taxon>
        <taxon>Pterocarpus clade</taxon>
        <taxon>Arachis</taxon>
    </lineage>
</organism>
<dbReference type="KEGG" id="adu:107477491"/>
<evidence type="ECO:0000256" key="6">
    <source>
        <dbReference type="ARBA" id="ARBA00022840"/>
    </source>
</evidence>
<protein>
    <recommendedName>
        <fullName evidence="1">non-specific serine/threonine protein kinase</fullName>
        <ecNumber evidence="1">2.7.11.1</ecNumber>
    </recommendedName>
</protein>
<evidence type="ECO:0000256" key="5">
    <source>
        <dbReference type="ARBA" id="ARBA00022777"/>
    </source>
</evidence>
<dbReference type="Gene3D" id="1.10.510.10">
    <property type="entry name" value="Transferase(Phosphotransferase) domain 1"/>
    <property type="match status" value="1"/>
</dbReference>
<dbReference type="GeneID" id="107477491"/>
<dbReference type="GO" id="GO:0004674">
    <property type="term" value="F:protein serine/threonine kinase activity"/>
    <property type="evidence" value="ECO:0007669"/>
    <property type="project" value="UniProtKB-KW"/>
</dbReference>
<keyword evidence="9" id="KW-1185">Reference proteome</keyword>
<dbReference type="PANTHER" id="PTHR43895">
    <property type="entry name" value="CALCIUM/CALMODULIN-DEPENDENT PROTEIN KINASE KINASE-RELATED"/>
    <property type="match status" value="1"/>
</dbReference>
<dbReference type="RefSeq" id="XP_052114092.1">
    <property type="nucleotide sequence ID" value="XM_052258132.1"/>
</dbReference>
<dbReference type="EC" id="2.7.11.1" evidence="1"/>
<evidence type="ECO:0000313" key="9">
    <source>
        <dbReference type="Proteomes" id="UP000515211"/>
    </source>
</evidence>
<gene>
    <name evidence="10" type="primary">LOC107477491</name>
</gene>
<dbReference type="PROSITE" id="PS50816">
    <property type="entry name" value="NAF"/>
    <property type="match status" value="1"/>
</dbReference>
<feature type="region of interest" description="Disordered" evidence="7">
    <location>
        <begin position="148"/>
        <end position="186"/>
    </location>
</feature>
<evidence type="ECO:0000256" key="4">
    <source>
        <dbReference type="ARBA" id="ARBA00022741"/>
    </source>
</evidence>
<dbReference type="InterPro" id="IPR011009">
    <property type="entry name" value="Kinase-like_dom_sf"/>
</dbReference>
<dbReference type="AlphaFoldDB" id="A0A9C6WG18"/>
<feature type="domain" description="NAF" evidence="8">
    <location>
        <begin position="120"/>
        <end position="144"/>
    </location>
</feature>
<dbReference type="Gene3D" id="3.30.310.80">
    <property type="entry name" value="Kinase associated domain 1, KA1"/>
    <property type="match status" value="1"/>
</dbReference>
<dbReference type="InterPro" id="IPR018451">
    <property type="entry name" value="NAF/FISL_domain"/>
</dbReference>
<keyword evidence="3" id="KW-0808">Transferase</keyword>
<dbReference type="SUPFAM" id="SSF56112">
    <property type="entry name" value="Protein kinase-like (PK-like)"/>
    <property type="match status" value="1"/>
</dbReference>
<keyword evidence="4" id="KW-0547">Nucleotide-binding</keyword>
<sequence length="186" mass="21537">MHRRRRQQKKRLSKHAVAARTQMDIVVVMVVAMEAAIADDNLFAMYKKIYRGDFKCPRWFSGDARRLITKLLNPDPNSRIIISKIMESPWFKKPVPKNMLRGMKEEDEEEKEKEIEEKMKQPSTMSAFLIISLSEGFDLLRLFEEKKREGREGGDEVCDGGNGEQRDISTGGGGKRDEVRCKEEQQ</sequence>
<dbReference type="Proteomes" id="UP000515211">
    <property type="component" value="Chromosome 3"/>
</dbReference>
<name>A0A9C6WG18_ARADU</name>
<evidence type="ECO:0000256" key="2">
    <source>
        <dbReference type="ARBA" id="ARBA00022527"/>
    </source>
</evidence>
<evidence type="ECO:0000313" key="10">
    <source>
        <dbReference type="RefSeq" id="XP_052114092.1"/>
    </source>
</evidence>
<dbReference type="InterPro" id="IPR004041">
    <property type="entry name" value="NAF_dom"/>
</dbReference>
<keyword evidence="5" id="KW-0418">Kinase</keyword>
<evidence type="ECO:0000259" key="8">
    <source>
        <dbReference type="PROSITE" id="PS50816"/>
    </source>
</evidence>